<evidence type="ECO:0000256" key="10">
    <source>
        <dbReference type="PIRSR" id="PIRSR000477-2"/>
    </source>
</evidence>
<feature type="binding site" evidence="10">
    <location>
        <position position="114"/>
    </location>
    <ligand>
        <name>phosphate</name>
        <dbReference type="ChEBI" id="CHEBI:43474"/>
    </ligand>
</feature>
<evidence type="ECO:0000256" key="3">
    <source>
        <dbReference type="ARBA" id="ARBA00006751"/>
    </source>
</evidence>
<dbReference type="InterPro" id="IPR018099">
    <property type="entry name" value="Purine_phosphorylase-2_CS"/>
</dbReference>
<dbReference type="InterPro" id="IPR011270">
    <property type="entry name" value="Pur_Nuc_Pase_Ino/Guo-sp"/>
</dbReference>
<dbReference type="InterPro" id="IPR011268">
    <property type="entry name" value="Purine_phosphorylase"/>
</dbReference>
<dbReference type="RefSeq" id="WP_103080005.1">
    <property type="nucleotide sequence ID" value="NZ_CP021850.1"/>
</dbReference>
<evidence type="ECO:0000256" key="4">
    <source>
        <dbReference type="ARBA" id="ARBA00011233"/>
    </source>
</evidence>
<feature type="domain" description="Nucleoside phosphorylase" evidence="11">
    <location>
        <begin position="25"/>
        <end position="270"/>
    </location>
</feature>
<comment type="similarity">
    <text evidence="3 9">Belongs to the PNP/MTAP phosphorylase family.</text>
</comment>
<comment type="pathway">
    <text evidence="2 9">Purine metabolism; purine nucleoside salvage.</text>
</comment>
<dbReference type="UniPathway" id="UPA00606"/>
<evidence type="ECO:0000256" key="2">
    <source>
        <dbReference type="ARBA" id="ARBA00005058"/>
    </source>
</evidence>
<dbReference type="EMBL" id="NIOJ01000002">
    <property type="protein sequence ID" value="PNU01425.1"/>
    <property type="molecule type" value="Genomic_DNA"/>
</dbReference>
<dbReference type="Proteomes" id="UP000236151">
    <property type="component" value="Unassembled WGS sequence"/>
</dbReference>
<dbReference type="Pfam" id="PF01048">
    <property type="entry name" value="PNP_UDP_1"/>
    <property type="match status" value="1"/>
</dbReference>
<keyword evidence="6 9" id="KW-0328">Glycosyltransferase</keyword>
<dbReference type="KEGG" id="cthd:CDO33_04540"/>
<dbReference type="AlphaFoldDB" id="A0A2K2FM63"/>
<keyword evidence="5" id="KW-0597">Phosphoprotein</keyword>
<comment type="catalytic activity">
    <reaction evidence="8">
        <text>a purine 2'-deoxy-D-ribonucleoside + phosphate = a purine nucleobase + 2-deoxy-alpha-D-ribose 1-phosphate</text>
        <dbReference type="Rhea" id="RHEA:36431"/>
        <dbReference type="ChEBI" id="CHEBI:26386"/>
        <dbReference type="ChEBI" id="CHEBI:43474"/>
        <dbReference type="ChEBI" id="CHEBI:57259"/>
        <dbReference type="ChEBI" id="CHEBI:142361"/>
        <dbReference type="EC" id="2.4.2.1"/>
    </reaction>
</comment>
<dbReference type="NCBIfam" id="NF006054">
    <property type="entry name" value="PRK08202.1"/>
    <property type="match status" value="1"/>
</dbReference>
<evidence type="ECO:0000256" key="1">
    <source>
        <dbReference type="ARBA" id="ARBA00002678"/>
    </source>
</evidence>
<dbReference type="NCBIfam" id="TIGR01700">
    <property type="entry name" value="PNPH"/>
    <property type="match status" value="1"/>
</dbReference>
<protein>
    <recommendedName>
        <fullName evidence="9">Purine nucleoside phosphorylase</fullName>
        <ecNumber evidence="9">2.4.2.1</ecNumber>
    </recommendedName>
    <alternativeName>
        <fullName evidence="9">Inosine-guanosine phosphorylase</fullName>
    </alternativeName>
</protein>
<gene>
    <name evidence="12" type="ORF">CDQ84_01195</name>
</gene>
<evidence type="ECO:0000259" key="11">
    <source>
        <dbReference type="Pfam" id="PF01048"/>
    </source>
</evidence>
<proteinExistence type="inferred from homology"/>
<dbReference type="GO" id="GO:0005737">
    <property type="term" value="C:cytoplasm"/>
    <property type="evidence" value="ECO:0007669"/>
    <property type="project" value="TreeGrafter"/>
</dbReference>
<sequence>MDDLYRKAAESAEYIQKRLTTKPQIGIVLGSGLGPLVNEVKEQIEIDYGDIPNFPIPTVEGHAGKLIAGEIGGKPVLVMKGRFHFYEGYDISQVVFHIRVFKLLGISHILVTNAAGGVNRDFSPGDLMLITDHISFFAPSPLRGKNVDEFGVRFPDMSEAYNKELIAMAEKTAGELGIKLQKGVYAFTQGPMYETPAEIRALRILGADAVGMSTVPEVIAARHAGMKVLGISCITNMAAGILEQPLSHEEVMETAKKVEARFVSLVNKLISNWNV</sequence>
<accession>A0A2K2FM63</accession>
<reference evidence="12 13" key="1">
    <citation type="submission" date="2017-06" db="EMBL/GenBank/DDBJ databases">
        <title>Investigating the central metabolism of Clostridium thermosuccinogenes.</title>
        <authorList>
            <person name="Koendjbiharie J.G."/>
            <person name="van Kranenburg R."/>
        </authorList>
    </citation>
    <scope>NUCLEOTIDE SEQUENCE [LARGE SCALE GENOMIC DNA]</scope>
    <source>
        <strain evidence="12 13">DSM 5806</strain>
    </source>
</reference>
<keyword evidence="13" id="KW-1185">Reference proteome</keyword>
<dbReference type="GO" id="GO:0004731">
    <property type="term" value="F:purine-nucleoside phosphorylase activity"/>
    <property type="evidence" value="ECO:0007669"/>
    <property type="project" value="UniProtKB-EC"/>
</dbReference>
<evidence type="ECO:0000313" key="12">
    <source>
        <dbReference type="EMBL" id="PNU01425.1"/>
    </source>
</evidence>
<dbReference type="Gene3D" id="3.40.50.1580">
    <property type="entry name" value="Nucleoside phosphorylase domain"/>
    <property type="match status" value="1"/>
</dbReference>
<evidence type="ECO:0000313" key="13">
    <source>
        <dbReference type="Proteomes" id="UP000236151"/>
    </source>
</evidence>
<organism evidence="12 13">
    <name type="scientific">Clostridium thermosuccinogenes</name>
    <dbReference type="NCBI Taxonomy" id="84032"/>
    <lineage>
        <taxon>Bacteria</taxon>
        <taxon>Bacillati</taxon>
        <taxon>Bacillota</taxon>
        <taxon>Clostridia</taxon>
        <taxon>Eubacteriales</taxon>
        <taxon>Clostridiaceae</taxon>
        <taxon>Clostridium</taxon>
    </lineage>
</organism>
<keyword evidence="7 9" id="KW-0808">Transferase</keyword>
<dbReference type="PROSITE" id="PS01240">
    <property type="entry name" value="PNP_MTAP_2"/>
    <property type="match status" value="1"/>
</dbReference>
<dbReference type="PANTHER" id="PTHR11904">
    <property type="entry name" value="METHYLTHIOADENOSINE/PURINE NUCLEOSIDE PHOSPHORYLASE"/>
    <property type="match status" value="1"/>
</dbReference>
<comment type="function">
    <text evidence="1">The purine nucleoside phosphorylases catalyze the phosphorolytic breakdown of the N-glycosidic bond in the beta-(deoxy)ribonucleoside molecules, with the formation of the corresponding free purine bases and pentose-1-phosphate. Cleaves guanosine, inosine, 2'-deoxyguanosine and 2'-deoxyinosine.</text>
</comment>
<dbReference type="NCBIfam" id="TIGR01697">
    <property type="entry name" value="PNPH-PUNA-XAPA"/>
    <property type="match status" value="1"/>
</dbReference>
<evidence type="ECO:0000256" key="9">
    <source>
        <dbReference type="PIRNR" id="PIRNR000477"/>
    </source>
</evidence>
<evidence type="ECO:0000256" key="7">
    <source>
        <dbReference type="ARBA" id="ARBA00022679"/>
    </source>
</evidence>
<evidence type="ECO:0000256" key="8">
    <source>
        <dbReference type="ARBA" id="ARBA00048556"/>
    </source>
</evidence>
<comment type="subunit">
    <text evidence="4">Homotrimer.</text>
</comment>
<dbReference type="GO" id="GO:0009116">
    <property type="term" value="P:nucleoside metabolic process"/>
    <property type="evidence" value="ECO:0007669"/>
    <property type="project" value="InterPro"/>
</dbReference>
<dbReference type="OrthoDB" id="1523230at2"/>
<dbReference type="CDD" id="cd09009">
    <property type="entry name" value="PNP-EcPNPII_like"/>
    <property type="match status" value="1"/>
</dbReference>
<dbReference type="SUPFAM" id="SSF53167">
    <property type="entry name" value="Purine and uridine phosphorylases"/>
    <property type="match status" value="1"/>
</dbReference>
<dbReference type="PIRSF" id="PIRSF000477">
    <property type="entry name" value="PurNPase"/>
    <property type="match status" value="1"/>
</dbReference>
<evidence type="ECO:0000256" key="6">
    <source>
        <dbReference type="ARBA" id="ARBA00022676"/>
    </source>
</evidence>
<evidence type="ECO:0000256" key="5">
    <source>
        <dbReference type="ARBA" id="ARBA00022553"/>
    </source>
</evidence>
<feature type="binding site" evidence="10">
    <location>
        <position position="62"/>
    </location>
    <ligand>
        <name>phosphate</name>
        <dbReference type="ChEBI" id="CHEBI:43474"/>
    </ligand>
</feature>
<dbReference type="FunFam" id="3.40.50.1580:FF:000010">
    <property type="entry name" value="Purine nucleoside phosphorylase"/>
    <property type="match status" value="1"/>
</dbReference>
<feature type="binding site" evidence="10">
    <location>
        <begin position="82"/>
        <end position="84"/>
    </location>
    <ligand>
        <name>phosphate</name>
        <dbReference type="ChEBI" id="CHEBI:43474"/>
    </ligand>
</feature>
<dbReference type="InterPro" id="IPR000845">
    <property type="entry name" value="Nucleoside_phosphorylase_d"/>
</dbReference>
<feature type="binding site" evidence="10">
    <location>
        <position position="194"/>
    </location>
    <ligand>
        <name>a purine D-ribonucleoside</name>
        <dbReference type="ChEBI" id="CHEBI:142355"/>
    </ligand>
</feature>
<dbReference type="PANTHER" id="PTHR11904:SF9">
    <property type="entry name" value="PURINE NUCLEOSIDE PHOSPHORYLASE-RELATED"/>
    <property type="match status" value="1"/>
</dbReference>
<dbReference type="EC" id="2.4.2.1" evidence="9"/>
<comment type="caution">
    <text evidence="12">The sequence shown here is derived from an EMBL/GenBank/DDBJ whole genome shotgun (WGS) entry which is preliminary data.</text>
</comment>
<feature type="binding site" evidence="10">
    <location>
        <position position="31"/>
    </location>
    <ligand>
        <name>phosphate</name>
        <dbReference type="ChEBI" id="CHEBI:43474"/>
    </ligand>
</feature>
<feature type="binding site" evidence="10">
    <location>
        <position position="213"/>
    </location>
    <ligand>
        <name>phosphate</name>
        <dbReference type="ChEBI" id="CHEBI:43474"/>
    </ligand>
</feature>
<name>A0A2K2FM63_9CLOT</name>
<feature type="binding site" evidence="10">
    <location>
        <position position="236"/>
    </location>
    <ligand>
        <name>a purine D-ribonucleoside</name>
        <dbReference type="ChEBI" id="CHEBI:142355"/>
    </ligand>
</feature>
<dbReference type="InterPro" id="IPR035994">
    <property type="entry name" value="Nucleoside_phosphorylase_sf"/>
</dbReference>